<dbReference type="STRING" id="441959.B8M480"/>
<dbReference type="HOGENOM" id="CLU_933948_0_0_1"/>
<evidence type="ECO:0000313" key="2">
    <source>
        <dbReference type="Proteomes" id="UP000001745"/>
    </source>
</evidence>
<dbReference type="InParanoid" id="B8M480"/>
<dbReference type="GeneID" id="8109776"/>
<dbReference type="EMBL" id="EQ962654">
    <property type="protein sequence ID" value="EED20823.1"/>
    <property type="molecule type" value="Genomic_DNA"/>
</dbReference>
<dbReference type="AlphaFoldDB" id="B8M480"/>
<proteinExistence type="predicted"/>
<sequence>MAEANIHYQKAGLPVVTPDEDEELTQALTSLADPDSLEEGALLADGADPSGGNQLETVYYVNFNPNTSAELKPQLEAVSANVNLNSNFFSVKADAAVAEKIPSGTQTKKANYKAKVINHLAQTAPWYVLDNAMQQNSISYLLYEYTLTYGPRIANVGLQTQKKNFKVEKNVFHDTLVKTFTHGLNLPETITAKLENFLQNVKNVIDKASDTSDSLTFFILITLYQQDDVAKIWRPYIRTIYFRVDQSLSEYTKKKGDKSSGKDVNVDFEYVQSDGQFNNALFESNAKTGINQLINAKSADFIKNTLFDVSVDD</sequence>
<organism evidence="1 2">
    <name type="scientific">Talaromyces stipitatus (strain ATCC 10500 / CBS 375.48 / QM 6759 / NRRL 1006)</name>
    <name type="common">Penicillium stipitatum</name>
    <dbReference type="NCBI Taxonomy" id="441959"/>
    <lineage>
        <taxon>Eukaryota</taxon>
        <taxon>Fungi</taxon>
        <taxon>Dikarya</taxon>
        <taxon>Ascomycota</taxon>
        <taxon>Pezizomycotina</taxon>
        <taxon>Eurotiomycetes</taxon>
        <taxon>Eurotiomycetidae</taxon>
        <taxon>Eurotiales</taxon>
        <taxon>Trichocomaceae</taxon>
        <taxon>Talaromyces</taxon>
        <taxon>Talaromyces sect. Talaromyces</taxon>
    </lineage>
</organism>
<dbReference type="Proteomes" id="UP000001745">
    <property type="component" value="Unassembled WGS sequence"/>
</dbReference>
<protein>
    <submittedName>
        <fullName evidence="1">Uncharacterized protein</fullName>
    </submittedName>
</protein>
<keyword evidence="2" id="KW-1185">Reference proteome</keyword>
<evidence type="ECO:0000313" key="1">
    <source>
        <dbReference type="EMBL" id="EED20823.1"/>
    </source>
</evidence>
<dbReference type="eggNOG" id="ENOG502SNX8">
    <property type="taxonomic scope" value="Eukaryota"/>
</dbReference>
<dbReference type="OMA" id="WKRSDYR"/>
<dbReference type="RefSeq" id="XP_002481257.1">
    <property type="nucleotide sequence ID" value="XM_002481212.1"/>
</dbReference>
<gene>
    <name evidence="1" type="ORF">TSTA_040170</name>
</gene>
<reference evidence="2" key="1">
    <citation type="journal article" date="2015" name="Genome Announc.">
        <title>Genome sequence of the AIDS-associated pathogen Penicillium marneffei (ATCC18224) and its near taxonomic relative Talaromyces stipitatus (ATCC10500).</title>
        <authorList>
            <person name="Nierman W.C."/>
            <person name="Fedorova-Abrams N.D."/>
            <person name="Andrianopoulos A."/>
        </authorList>
    </citation>
    <scope>NUCLEOTIDE SEQUENCE [LARGE SCALE GENOMIC DNA]</scope>
    <source>
        <strain evidence="2">ATCC 10500 / CBS 375.48 / QM 6759 / NRRL 1006</strain>
    </source>
</reference>
<name>B8M480_TALSN</name>
<dbReference type="VEuPathDB" id="FungiDB:TSTA_040170"/>
<dbReference type="OrthoDB" id="5094188at2759"/>
<accession>B8M480</accession>
<dbReference type="PhylomeDB" id="B8M480"/>